<dbReference type="InterPro" id="IPR000668">
    <property type="entry name" value="Peptidase_C1A_C"/>
</dbReference>
<dbReference type="Pfam" id="PF00112">
    <property type="entry name" value="Peptidase_C1"/>
    <property type="match status" value="1"/>
</dbReference>
<dbReference type="InterPro" id="IPR013128">
    <property type="entry name" value="Peptidase_C1A"/>
</dbReference>
<evidence type="ECO:0000313" key="4">
    <source>
        <dbReference type="Proteomes" id="UP000326759"/>
    </source>
</evidence>
<dbReference type="GO" id="GO:0008234">
    <property type="term" value="F:cysteine-type peptidase activity"/>
    <property type="evidence" value="ECO:0007669"/>
    <property type="project" value="InterPro"/>
</dbReference>
<reference evidence="3 4" key="1">
    <citation type="journal article" date="2019" name="PLoS Biol.">
        <title>Sex chromosomes control vertical transmission of feminizing Wolbachia symbionts in an isopod.</title>
        <authorList>
            <person name="Becking T."/>
            <person name="Chebbi M.A."/>
            <person name="Giraud I."/>
            <person name="Moumen B."/>
            <person name="Laverre T."/>
            <person name="Caubet Y."/>
            <person name="Peccoud J."/>
            <person name="Gilbert C."/>
            <person name="Cordaux R."/>
        </authorList>
    </citation>
    <scope>NUCLEOTIDE SEQUENCE [LARGE SCALE GENOMIC DNA]</scope>
    <source>
        <strain evidence="3">ANa2</strain>
        <tissue evidence="3">Whole body excluding digestive tract and cuticle</tissue>
    </source>
</reference>
<protein>
    <submittedName>
        <fullName evidence="3">Putative peptidase C1-like protein</fullName>
    </submittedName>
</protein>
<sequence>MLTGTLPPDEKSLRMHPIKLHYDEEQLPREFDARSKWDHISKIRDQGWCGASWAFSTLSIAQDRLAIASDGKEVVELSPQNLLSCNRRGQQACNGGHVERAWNYLRKIGVVPEDAIPTQVATQFPMNRKELYTTEPAYRIASKEGDIMWELMTNGPVQGKFIFKII</sequence>
<proteinExistence type="inferred from homology"/>
<dbReference type="SUPFAM" id="SSF54001">
    <property type="entry name" value="Cysteine proteinases"/>
    <property type="match status" value="1"/>
</dbReference>
<accession>A0A5N5TK43</accession>
<dbReference type="GO" id="GO:0006508">
    <property type="term" value="P:proteolysis"/>
    <property type="evidence" value="ECO:0007669"/>
    <property type="project" value="InterPro"/>
</dbReference>
<name>A0A5N5TK43_9CRUS</name>
<dbReference type="AlphaFoldDB" id="A0A5N5TK43"/>
<dbReference type="OrthoDB" id="3789175at2759"/>
<dbReference type="SMART" id="SM00645">
    <property type="entry name" value="Pept_C1"/>
    <property type="match status" value="1"/>
</dbReference>
<keyword evidence="4" id="KW-1185">Reference proteome</keyword>
<comment type="similarity">
    <text evidence="1">Belongs to the peptidase C1 family.</text>
</comment>
<evidence type="ECO:0000259" key="2">
    <source>
        <dbReference type="SMART" id="SM00645"/>
    </source>
</evidence>
<comment type="caution">
    <text evidence="3">The sequence shown here is derived from an EMBL/GenBank/DDBJ whole genome shotgun (WGS) entry which is preliminary data.</text>
</comment>
<dbReference type="InterPro" id="IPR038765">
    <property type="entry name" value="Papain-like_cys_pep_sf"/>
</dbReference>
<evidence type="ECO:0000313" key="3">
    <source>
        <dbReference type="EMBL" id="KAB7506522.1"/>
    </source>
</evidence>
<dbReference type="PANTHER" id="PTHR12411">
    <property type="entry name" value="CYSTEINE PROTEASE FAMILY C1-RELATED"/>
    <property type="match status" value="1"/>
</dbReference>
<dbReference type="Gene3D" id="3.90.70.10">
    <property type="entry name" value="Cysteine proteinases"/>
    <property type="match status" value="1"/>
</dbReference>
<evidence type="ECO:0000256" key="1">
    <source>
        <dbReference type="ARBA" id="ARBA00008455"/>
    </source>
</evidence>
<gene>
    <name evidence="3" type="ORF">Anas_09938</name>
</gene>
<feature type="domain" description="Peptidase C1A papain C-terminal" evidence="2">
    <location>
        <begin position="27"/>
        <end position="166"/>
    </location>
</feature>
<dbReference type="Proteomes" id="UP000326759">
    <property type="component" value="Unassembled WGS sequence"/>
</dbReference>
<dbReference type="EMBL" id="SEYY01000760">
    <property type="protein sequence ID" value="KAB7506522.1"/>
    <property type="molecule type" value="Genomic_DNA"/>
</dbReference>
<organism evidence="3 4">
    <name type="scientific">Armadillidium nasatum</name>
    <dbReference type="NCBI Taxonomy" id="96803"/>
    <lineage>
        <taxon>Eukaryota</taxon>
        <taxon>Metazoa</taxon>
        <taxon>Ecdysozoa</taxon>
        <taxon>Arthropoda</taxon>
        <taxon>Crustacea</taxon>
        <taxon>Multicrustacea</taxon>
        <taxon>Malacostraca</taxon>
        <taxon>Eumalacostraca</taxon>
        <taxon>Peracarida</taxon>
        <taxon>Isopoda</taxon>
        <taxon>Oniscidea</taxon>
        <taxon>Crinocheta</taxon>
        <taxon>Armadillidiidae</taxon>
        <taxon>Armadillidium</taxon>
    </lineage>
</organism>